<feature type="transmembrane region" description="Helical" evidence="2">
    <location>
        <begin position="133"/>
        <end position="154"/>
    </location>
</feature>
<keyword evidence="4" id="KW-1185">Reference proteome</keyword>
<dbReference type="RefSeq" id="WP_091365530.1">
    <property type="nucleotide sequence ID" value="NZ_FMZF01000002.1"/>
</dbReference>
<reference evidence="4" key="1">
    <citation type="submission" date="2016-10" db="EMBL/GenBank/DDBJ databases">
        <authorList>
            <person name="Varghese N."/>
            <person name="Submissions S."/>
        </authorList>
    </citation>
    <scope>NUCLEOTIDE SEQUENCE [LARGE SCALE GENOMIC DNA]</scope>
    <source>
        <strain evidence="4">DSM 45421</strain>
    </source>
</reference>
<proteinExistence type="predicted"/>
<keyword evidence="2" id="KW-0472">Membrane</keyword>
<dbReference type="OrthoDB" id="2955631at2"/>
<evidence type="ECO:0000313" key="4">
    <source>
        <dbReference type="Proteomes" id="UP000199416"/>
    </source>
</evidence>
<sequence>MSRLRLQHLVRSSLWLLPVGCLVAGALLAVGTLAVDRATGYRLVPQGLTGTPSDAQTILSTFAGALVSLTTLVLTVTLVAVQLAMGQFSPRIVGALLTDRFNQLAIGLFGATFLVAVLTLREVRGSDTGTVPGLSMLLSYVLMLASLVVLVLFVHHAGQGLRVAGLIDLVGDRSREFIVRQHGELPVVTGDPGEVVAAEPGNVVRVDRPALVAAARRADCVLELVPVVGDFVVGGAPLFRVHPGTGSAASADDRPVERLRAADVTRHVLLGPERGHTEDLAYGFRKLVDIAVRSIAQPFNDPTTTVQSLHRLHDLLRQIAPRPLPGGEHRDEDGVVRLLERSVSWEGYVRLAFDEIRLAGASVPQVTRRMCAALADLKSVAPPDRQEPLDRQLRLLHAAVRRAHEDEEDVLAALTPDTEGIGSGADVTAAQRPRPARAPY</sequence>
<organism evidence="3 4">
    <name type="scientific">Geodermatophilus telluris</name>
    <dbReference type="NCBI Taxonomy" id="1190417"/>
    <lineage>
        <taxon>Bacteria</taxon>
        <taxon>Bacillati</taxon>
        <taxon>Actinomycetota</taxon>
        <taxon>Actinomycetes</taxon>
        <taxon>Geodermatophilales</taxon>
        <taxon>Geodermatophilaceae</taxon>
        <taxon>Geodermatophilus</taxon>
    </lineage>
</organism>
<accession>A0A1G6MQY4</accession>
<keyword evidence="2" id="KW-1133">Transmembrane helix</keyword>
<dbReference type="InterPro" id="IPR018723">
    <property type="entry name" value="DUF2254_membrane"/>
</dbReference>
<evidence type="ECO:0000256" key="1">
    <source>
        <dbReference type="SAM" id="MobiDB-lite"/>
    </source>
</evidence>
<name>A0A1G6MQY4_9ACTN</name>
<dbReference type="EMBL" id="FMZF01000002">
    <property type="protein sequence ID" value="SDC57949.1"/>
    <property type="molecule type" value="Genomic_DNA"/>
</dbReference>
<dbReference type="AlphaFoldDB" id="A0A1G6MQY4"/>
<gene>
    <name evidence="3" type="ORF">SAMN05660690_1987</name>
</gene>
<evidence type="ECO:0000313" key="3">
    <source>
        <dbReference type="EMBL" id="SDC57949.1"/>
    </source>
</evidence>
<evidence type="ECO:0000256" key="2">
    <source>
        <dbReference type="SAM" id="Phobius"/>
    </source>
</evidence>
<feature type="compositionally biased region" description="Low complexity" evidence="1">
    <location>
        <begin position="429"/>
        <end position="440"/>
    </location>
</feature>
<protein>
    <submittedName>
        <fullName evidence="3">Uncharacterized membrane protein</fullName>
    </submittedName>
</protein>
<dbReference type="Proteomes" id="UP000199416">
    <property type="component" value="Unassembled WGS sequence"/>
</dbReference>
<dbReference type="Pfam" id="PF10011">
    <property type="entry name" value="DUF2254"/>
    <property type="match status" value="1"/>
</dbReference>
<feature type="region of interest" description="Disordered" evidence="1">
    <location>
        <begin position="414"/>
        <end position="440"/>
    </location>
</feature>
<feature type="transmembrane region" description="Helical" evidence="2">
    <location>
        <begin position="101"/>
        <end position="121"/>
    </location>
</feature>
<keyword evidence="2" id="KW-0812">Transmembrane</keyword>
<feature type="transmembrane region" description="Helical" evidence="2">
    <location>
        <begin position="58"/>
        <end position="81"/>
    </location>
</feature>
<dbReference type="STRING" id="1190417.SAMN05660690_1987"/>